<evidence type="ECO:0000313" key="4">
    <source>
        <dbReference type="EMBL" id="KAK3285540.1"/>
    </source>
</evidence>
<dbReference type="GO" id="GO:0004550">
    <property type="term" value="F:nucleoside diphosphate kinase activity"/>
    <property type="evidence" value="ECO:0007669"/>
    <property type="project" value="UniProtKB-EC"/>
</dbReference>
<comment type="catalytic activity">
    <reaction evidence="2">
        <text>a ribonucleoside 5'-diphosphate + ATP = a ribonucleoside 5'-triphosphate + ADP</text>
        <dbReference type="Rhea" id="RHEA:18113"/>
        <dbReference type="ChEBI" id="CHEBI:30616"/>
        <dbReference type="ChEBI" id="CHEBI:57930"/>
        <dbReference type="ChEBI" id="CHEBI:61557"/>
        <dbReference type="ChEBI" id="CHEBI:456216"/>
        <dbReference type="EC" id="2.7.4.6"/>
    </reaction>
</comment>
<dbReference type="InterPro" id="IPR036850">
    <property type="entry name" value="NDK-like_dom_sf"/>
</dbReference>
<dbReference type="Proteomes" id="UP001190700">
    <property type="component" value="Unassembled WGS sequence"/>
</dbReference>
<name>A0AAE0GWL1_9CHLO</name>
<evidence type="ECO:0000313" key="5">
    <source>
        <dbReference type="Proteomes" id="UP001190700"/>
    </source>
</evidence>
<evidence type="ECO:0000256" key="2">
    <source>
        <dbReference type="ARBA" id="ARBA00000937"/>
    </source>
</evidence>
<feature type="coiled-coil region" evidence="3">
    <location>
        <begin position="82"/>
        <end position="109"/>
    </location>
</feature>
<dbReference type="AlphaFoldDB" id="A0AAE0GWL1"/>
<reference evidence="4 5" key="1">
    <citation type="journal article" date="2015" name="Genome Biol. Evol.">
        <title>Comparative Genomics of a Bacterivorous Green Alga Reveals Evolutionary Causalities and Consequences of Phago-Mixotrophic Mode of Nutrition.</title>
        <authorList>
            <person name="Burns J.A."/>
            <person name="Paasch A."/>
            <person name="Narechania A."/>
            <person name="Kim E."/>
        </authorList>
    </citation>
    <scope>NUCLEOTIDE SEQUENCE [LARGE SCALE GENOMIC DNA]</scope>
    <source>
        <strain evidence="4 5">PLY_AMNH</strain>
    </source>
</reference>
<gene>
    <name evidence="4" type="ORF">CYMTET_6856</name>
</gene>
<evidence type="ECO:0000256" key="1">
    <source>
        <dbReference type="ARBA" id="ARBA00000082"/>
    </source>
</evidence>
<evidence type="ECO:0008006" key="6">
    <source>
        <dbReference type="Google" id="ProtNLM"/>
    </source>
</evidence>
<comment type="caution">
    <text evidence="4">The sequence shown here is derived from an EMBL/GenBank/DDBJ whole genome shotgun (WGS) entry which is preliminary data.</text>
</comment>
<comment type="catalytic activity">
    <reaction evidence="1">
        <text>a 2'-deoxyribonucleoside 5'-diphosphate + ATP = a 2'-deoxyribonucleoside 5'-triphosphate + ADP</text>
        <dbReference type="Rhea" id="RHEA:44640"/>
        <dbReference type="ChEBI" id="CHEBI:30616"/>
        <dbReference type="ChEBI" id="CHEBI:61560"/>
        <dbReference type="ChEBI" id="CHEBI:73316"/>
        <dbReference type="ChEBI" id="CHEBI:456216"/>
        <dbReference type="EC" id="2.7.4.6"/>
    </reaction>
</comment>
<evidence type="ECO:0000256" key="3">
    <source>
        <dbReference type="SAM" id="Coils"/>
    </source>
</evidence>
<keyword evidence="3" id="KW-0175">Coiled coil</keyword>
<organism evidence="4 5">
    <name type="scientific">Cymbomonas tetramitiformis</name>
    <dbReference type="NCBI Taxonomy" id="36881"/>
    <lineage>
        <taxon>Eukaryota</taxon>
        <taxon>Viridiplantae</taxon>
        <taxon>Chlorophyta</taxon>
        <taxon>Pyramimonadophyceae</taxon>
        <taxon>Pyramimonadales</taxon>
        <taxon>Pyramimonadaceae</taxon>
        <taxon>Cymbomonas</taxon>
    </lineage>
</organism>
<sequence length="410" mass="43852">MFSALRRSSTLVARGFPSVRSLAANGVGQSYQKSTVAGTAAFSAGSGRSLFGIAATAGLFAAAAAGASYSQEAAQCDVATSSKDFISSLEKLEKQVAALEVELVKKTNSAFVFIKPHATTPATKKLVKEGLMEAGISIISEGEWDSKAIDEKLLIDNHYGAIASKAMKVKPAELSLTPKAKELFKKTFGMTWEKALSEGRVYNAADACSKLNTDGKGIDAIWSKLKKDTDLIKFGGGFYCGKVKDDVFVINGFYMAMRGKFTEPPAKIDYFVVEWDAAALSWEDFRGKVLGATDPSSAEAGSLRRAILEKWQELGLDAKPFTGDNGVHASASPFEAMAERINWVGASLESDPFAKAMRAAGIPDATIAAWTQDPQVLYDGAKVSLFDTLEDVDTSICLEKIKKIAKENGV</sequence>
<dbReference type="EMBL" id="LGRX02001777">
    <property type="protein sequence ID" value="KAK3285540.1"/>
    <property type="molecule type" value="Genomic_DNA"/>
</dbReference>
<keyword evidence="5" id="KW-1185">Reference proteome</keyword>
<protein>
    <recommendedName>
        <fullName evidence="6">Nucleoside-diphosphate kinase</fullName>
    </recommendedName>
</protein>
<dbReference type="SUPFAM" id="SSF54919">
    <property type="entry name" value="Nucleoside diphosphate kinase, NDK"/>
    <property type="match status" value="1"/>
</dbReference>
<dbReference type="Gene3D" id="3.30.70.141">
    <property type="entry name" value="Nucleoside diphosphate kinase-like domain"/>
    <property type="match status" value="1"/>
</dbReference>
<accession>A0AAE0GWL1</accession>
<proteinExistence type="predicted"/>